<dbReference type="EMBL" id="GBXM01053756">
    <property type="protein sequence ID" value="JAH54821.1"/>
    <property type="molecule type" value="Transcribed_RNA"/>
</dbReference>
<reference evidence="1" key="1">
    <citation type="submission" date="2014-11" db="EMBL/GenBank/DDBJ databases">
        <authorList>
            <person name="Amaro Gonzalez C."/>
        </authorList>
    </citation>
    <scope>NUCLEOTIDE SEQUENCE</scope>
</reference>
<protein>
    <submittedName>
        <fullName evidence="1">Uncharacterized protein</fullName>
    </submittedName>
</protein>
<reference evidence="1" key="2">
    <citation type="journal article" date="2015" name="Fish Shellfish Immunol.">
        <title>Early steps in the European eel (Anguilla anguilla)-Vibrio vulnificus interaction in the gills: Role of the RtxA13 toxin.</title>
        <authorList>
            <person name="Callol A."/>
            <person name="Pajuelo D."/>
            <person name="Ebbesson L."/>
            <person name="Teles M."/>
            <person name="MacKenzie S."/>
            <person name="Amaro C."/>
        </authorList>
    </citation>
    <scope>NUCLEOTIDE SEQUENCE</scope>
</reference>
<evidence type="ECO:0000313" key="1">
    <source>
        <dbReference type="EMBL" id="JAH54821.1"/>
    </source>
</evidence>
<accession>A0A0E9TML2</accession>
<proteinExistence type="predicted"/>
<name>A0A0E9TML2_ANGAN</name>
<dbReference type="AlphaFoldDB" id="A0A0E9TML2"/>
<sequence length="17" mass="1929">MLEVFPLSLPRGTGIWI</sequence>
<organism evidence="1">
    <name type="scientific">Anguilla anguilla</name>
    <name type="common">European freshwater eel</name>
    <name type="synonym">Muraena anguilla</name>
    <dbReference type="NCBI Taxonomy" id="7936"/>
    <lineage>
        <taxon>Eukaryota</taxon>
        <taxon>Metazoa</taxon>
        <taxon>Chordata</taxon>
        <taxon>Craniata</taxon>
        <taxon>Vertebrata</taxon>
        <taxon>Euteleostomi</taxon>
        <taxon>Actinopterygii</taxon>
        <taxon>Neopterygii</taxon>
        <taxon>Teleostei</taxon>
        <taxon>Anguilliformes</taxon>
        <taxon>Anguillidae</taxon>
        <taxon>Anguilla</taxon>
    </lineage>
</organism>